<evidence type="ECO:0000256" key="1">
    <source>
        <dbReference type="SAM" id="Phobius"/>
    </source>
</evidence>
<organism evidence="2 3">
    <name type="scientific">Anaerostipes hadrus</name>
    <dbReference type="NCBI Taxonomy" id="649756"/>
    <lineage>
        <taxon>Bacteria</taxon>
        <taxon>Bacillati</taxon>
        <taxon>Bacillota</taxon>
        <taxon>Clostridia</taxon>
        <taxon>Lachnospirales</taxon>
        <taxon>Lachnospiraceae</taxon>
        <taxon>Anaerostipes</taxon>
    </lineage>
</organism>
<evidence type="ECO:0000313" key="3">
    <source>
        <dbReference type="Proteomes" id="UP000095598"/>
    </source>
</evidence>
<dbReference type="AlphaFoldDB" id="A0A173UNK4"/>
<proteinExistence type="predicted"/>
<keyword evidence="1" id="KW-1133">Transmembrane helix</keyword>
<keyword evidence="1" id="KW-0812">Transmembrane</keyword>
<feature type="transmembrane region" description="Helical" evidence="1">
    <location>
        <begin position="38"/>
        <end position="60"/>
    </location>
</feature>
<dbReference type="EMBL" id="CYXT01000029">
    <property type="protein sequence ID" value="CUN15168.1"/>
    <property type="molecule type" value="Genomic_DNA"/>
</dbReference>
<feature type="transmembrane region" description="Helical" evidence="1">
    <location>
        <begin position="66"/>
        <end position="88"/>
    </location>
</feature>
<dbReference type="Proteomes" id="UP000095598">
    <property type="component" value="Unassembled WGS sequence"/>
</dbReference>
<name>A0A173UNK4_ANAHA</name>
<accession>A0A173UNK4</accession>
<keyword evidence="1" id="KW-0472">Membrane</keyword>
<sequence length="100" mass="11834">MENVRRYEVYEDRFVESKKKIQKAIDRQRKMNKVRKKIERMVICHLIGLLFAGSTAALMIPELIEARGYFAFGGEWMLFGVFYIIGYLGMKYIDERGTEQ</sequence>
<protein>
    <submittedName>
        <fullName evidence="2">Uncharacterized protein</fullName>
    </submittedName>
</protein>
<evidence type="ECO:0000313" key="2">
    <source>
        <dbReference type="EMBL" id="CUN15168.1"/>
    </source>
</evidence>
<dbReference type="RefSeq" id="WP_155511781.1">
    <property type="nucleotide sequence ID" value="NZ_CYXT01000029.1"/>
</dbReference>
<reference evidence="2 3" key="1">
    <citation type="submission" date="2015-09" db="EMBL/GenBank/DDBJ databases">
        <authorList>
            <consortium name="Pathogen Informatics"/>
        </authorList>
    </citation>
    <scope>NUCLEOTIDE SEQUENCE [LARGE SCALE GENOMIC DNA]</scope>
    <source>
        <strain evidence="2 3">2789STDY5608868</strain>
    </source>
</reference>
<gene>
    <name evidence="2" type="ORF">ERS852425_02950</name>
</gene>